<dbReference type="Proteomes" id="UP001293718">
    <property type="component" value="Unassembled WGS sequence"/>
</dbReference>
<keyword evidence="3" id="KW-1185">Reference proteome</keyword>
<evidence type="ECO:0008006" key="4">
    <source>
        <dbReference type="Google" id="ProtNLM"/>
    </source>
</evidence>
<evidence type="ECO:0000256" key="1">
    <source>
        <dbReference type="SAM" id="Coils"/>
    </source>
</evidence>
<evidence type="ECO:0000313" key="3">
    <source>
        <dbReference type="Proteomes" id="UP001293718"/>
    </source>
</evidence>
<feature type="coiled-coil region" evidence="1">
    <location>
        <begin position="1064"/>
        <end position="1094"/>
    </location>
</feature>
<organism evidence="2 3">
    <name type="scientific">Azohydromonas lata</name>
    <dbReference type="NCBI Taxonomy" id="45677"/>
    <lineage>
        <taxon>Bacteria</taxon>
        <taxon>Pseudomonadati</taxon>
        <taxon>Pseudomonadota</taxon>
        <taxon>Betaproteobacteria</taxon>
        <taxon>Burkholderiales</taxon>
        <taxon>Sphaerotilaceae</taxon>
        <taxon>Azohydromonas</taxon>
    </lineage>
</organism>
<feature type="coiled-coil region" evidence="1">
    <location>
        <begin position="863"/>
        <end position="897"/>
    </location>
</feature>
<geneLocation type="plasmid" evidence="2">
    <name>unnamed</name>
</geneLocation>
<gene>
    <name evidence="2" type="ORF">SM757_01830</name>
</gene>
<keyword evidence="2" id="KW-0614">Plasmid</keyword>
<accession>A0ABU5I8Y6</accession>
<dbReference type="RefSeq" id="WP_322463999.1">
    <property type="nucleotide sequence ID" value="NZ_JAXOJX010000001.1"/>
</dbReference>
<comment type="caution">
    <text evidence="2">The sequence shown here is derived from an EMBL/GenBank/DDBJ whole genome shotgun (WGS) entry which is preliminary data.</text>
</comment>
<name>A0ABU5I8Y6_9BURK</name>
<feature type="coiled-coil region" evidence="1">
    <location>
        <begin position="505"/>
        <end position="539"/>
    </location>
</feature>
<reference evidence="2 3" key="1">
    <citation type="submission" date="2023-11" db="EMBL/GenBank/DDBJ databases">
        <title>Draft genome of Azohydromonas lata strain H1 (DSM1123), a polyhydroxyalkanoate producer.</title>
        <authorList>
            <person name="Traversa D."/>
            <person name="D'Addabbo P."/>
            <person name="Pazzani C."/>
            <person name="Manzari C."/>
            <person name="Chiara M."/>
            <person name="Scrascia M."/>
        </authorList>
    </citation>
    <scope>NUCLEOTIDE SEQUENCE [LARGE SCALE GENOMIC DNA]</scope>
    <source>
        <strain evidence="2 3">H1</strain>
        <plasmid evidence="2">unnamed</plasmid>
    </source>
</reference>
<proteinExistence type="predicted"/>
<sequence>MQKISRIYLGNCGYPTAWYDGLTFDLTDPDTALPADVIINLENGGGKTTLLSLIFSCFEPGQDRFLKRLQSGNNHFTQYFSHDGLPGFILAEWLMPPRTTGGPPCTLVVGQVVSIRPGNDVPDCDRLFFSFEARPGLELHDVPAPKLSASPAATMAEFLRWIHEAQRQHPGDVYITRKQADWQRHLHDERLIDLEMLQLQVNFSAQEGGFDTGFLDFRTEAEFLRKFFVLTLDAQRAAAVREAVATTCDKLRRKPQYQRRLAELTRLQGTLGTFGEAASAYQKAMAEQAAVLVDGARMARALHARVADHRQAQQQAQAQAQQLHEAAAAAGEAAHAHSDRAGTLTTLWHRCRVELAQTAQGAARDAHAQAERTILLVKAARLWAEVTAAQARVDALEATAGQAREGLRPFQAQAARRGALLRQALLVQEQALHAQRDEAKGARAARLADIESCRGTLQVALEGLQAAGSKQAGLQAQEDGWRRERHRLLEQEVLASPQETALEALARWQRQAVHWQDERSRLEAEQAAHERRAREAREVSAREGLAAARLEGEIAAQERFIAEGHAEHERLSQLPALLQAVESDVADPESPALPPLLERCAASSAREVASCDVRLAELRATRQAIEDTGVAGHSPDVELVVARLRAAGIRSARPCNGYVADAVPDAGRARALVLSDPARFLGVSVAPAEMERVRAMSWDAALPARPVVVAPVAMDPQGTPADRLVVPASSDAAYHRPAALALAQGLDERMRAEQAHRAAHAGRHAALLAAQEALQAFLRRFGGGRRAAAQVEAERLRHELEMAQARARDAVAGEEEAEQAARQCARRAHERAEDARGCAHHVQELQRLLQDFEHERPRRLQRLEALARAVQTLNEQRAAAAREIAALEAAAREAFEAAVRLGSQAEALQVERDRVEVHDLALLVDGSSLPGAADLPLLRTSYADALQTFRARAQDQLGVLESRLQAAREAWRARADEFTRDFHGLGPDDLGPYAGMDHTALLPGLEQALQRAHEALVDAGAALELANREARQWHHEHPSTLAAVPPDLAALDPEALDRARHEALAMAAQAGQRHEEALAEAEQARQRAADLGRLASEEDRFAALLCSSMALGERPDPELLALQLASLAGAGAGPAPDAGQGFELEADAAAQATRLIDAFQGKVGRREQAHGAARKAFDKLKVAAAEPPLQQVEPELATQLLANGFEAACADAARLLEGLQDRIGTTRSSLEKMQADFDACVEELLALSRTAVSLLNAATTKRVPAGAPYVAGKPVIRMRAHLASASVDARRQALHHYLDHLIDTNVIPARGADLVAEAVLRMHGGKTLGLQLLKMVPDESQQYAALDRITNSGGEGVVMAMFLYLVVAQLRAQTQASLHKAGGGPLILDNPFAKATSPTMWKAQRLLATSIGVQLIFATAIQDYNALGEFTGFIRLRRAGQNSRTQRWHLEAARFKLHEAAADDR</sequence>
<protein>
    <recommendedName>
        <fullName evidence="4">Chromosome segregation ATPase</fullName>
    </recommendedName>
</protein>
<dbReference type="EMBL" id="JAXOJX010000001">
    <property type="protein sequence ID" value="MDZ5455304.1"/>
    <property type="molecule type" value="Genomic_DNA"/>
</dbReference>
<keyword evidence="1" id="KW-0175">Coiled coil</keyword>
<evidence type="ECO:0000313" key="2">
    <source>
        <dbReference type="EMBL" id="MDZ5455304.1"/>
    </source>
</evidence>